<feature type="transmembrane region" description="Helical" evidence="1">
    <location>
        <begin position="55"/>
        <end position="74"/>
    </location>
</feature>
<protein>
    <submittedName>
        <fullName evidence="2">Uncharacterized protein</fullName>
    </submittedName>
</protein>
<accession>A0A6C0DN50</accession>
<evidence type="ECO:0000313" key="2">
    <source>
        <dbReference type="EMBL" id="QHT18348.1"/>
    </source>
</evidence>
<reference evidence="2" key="1">
    <citation type="journal article" date="2020" name="Nature">
        <title>Giant virus diversity and host interactions through global metagenomics.</title>
        <authorList>
            <person name="Schulz F."/>
            <person name="Roux S."/>
            <person name="Paez-Espino D."/>
            <person name="Jungbluth S."/>
            <person name="Walsh D.A."/>
            <person name="Denef V.J."/>
            <person name="McMahon K.D."/>
            <person name="Konstantinidis K.T."/>
            <person name="Eloe-Fadrosh E.A."/>
            <person name="Kyrpides N.C."/>
            <person name="Woyke T."/>
        </authorList>
    </citation>
    <scope>NUCLEOTIDE SEQUENCE</scope>
    <source>
        <strain evidence="2">GVMAG-M-3300023174-46</strain>
    </source>
</reference>
<keyword evidence="1" id="KW-0472">Membrane</keyword>
<keyword evidence="1" id="KW-1133">Transmembrane helix</keyword>
<organism evidence="2">
    <name type="scientific">viral metagenome</name>
    <dbReference type="NCBI Taxonomy" id="1070528"/>
    <lineage>
        <taxon>unclassified sequences</taxon>
        <taxon>metagenomes</taxon>
        <taxon>organismal metagenomes</taxon>
    </lineage>
</organism>
<dbReference type="AlphaFoldDB" id="A0A6C0DN50"/>
<sequence length="83" mass="9180">MEPAWTKSISSETVCNFFYSFFIAYAIIFVLSILSLIGILSVFKLKTPTGMGMSLQMLLTGLLAAVNMLFNYLICDRALLSGK</sequence>
<dbReference type="EMBL" id="MN739654">
    <property type="protein sequence ID" value="QHT18348.1"/>
    <property type="molecule type" value="Genomic_DNA"/>
</dbReference>
<name>A0A6C0DN50_9ZZZZ</name>
<proteinExistence type="predicted"/>
<keyword evidence="1" id="KW-0812">Transmembrane</keyword>
<evidence type="ECO:0000256" key="1">
    <source>
        <dbReference type="SAM" id="Phobius"/>
    </source>
</evidence>
<feature type="transmembrane region" description="Helical" evidence="1">
    <location>
        <begin position="17"/>
        <end position="43"/>
    </location>
</feature>